<comment type="cofactor">
    <cofactor evidence="2">
        <name>Mn(2+)</name>
        <dbReference type="ChEBI" id="CHEBI:29035"/>
    </cofactor>
    <text evidence="2">The Mn(2+) ion enhances activity.</text>
</comment>
<dbReference type="CDD" id="cd05666">
    <property type="entry name" value="M20_Acy1-like"/>
    <property type="match status" value="1"/>
</dbReference>
<evidence type="ECO:0000256" key="1">
    <source>
        <dbReference type="ARBA" id="ARBA00022801"/>
    </source>
</evidence>
<dbReference type="Proteomes" id="UP000207598">
    <property type="component" value="Unassembled WGS sequence"/>
</dbReference>
<keyword evidence="2" id="KW-0479">Metal-binding</keyword>
<dbReference type="GO" id="GO:0019877">
    <property type="term" value="P:diaminopimelate biosynthetic process"/>
    <property type="evidence" value="ECO:0007669"/>
    <property type="project" value="UniProtKB-ARBA"/>
</dbReference>
<dbReference type="PANTHER" id="PTHR11014:SF63">
    <property type="entry name" value="METALLOPEPTIDASE, PUTATIVE (AFU_ORTHOLOGUE AFUA_6G09600)-RELATED"/>
    <property type="match status" value="1"/>
</dbReference>
<dbReference type="InterPro" id="IPR002933">
    <property type="entry name" value="Peptidase_M20"/>
</dbReference>
<feature type="binding site" evidence="2">
    <location>
        <position position="104"/>
    </location>
    <ligand>
        <name>Mn(2+)</name>
        <dbReference type="ChEBI" id="CHEBI:29035"/>
        <label>2</label>
    </ligand>
</feature>
<gene>
    <name evidence="4" type="primary">yxeP_4</name>
    <name evidence="4" type="ORF">MAA8898_04764</name>
</gene>
<reference evidence="4 5" key="1">
    <citation type="submission" date="2017-05" db="EMBL/GenBank/DDBJ databases">
        <authorList>
            <person name="Song R."/>
            <person name="Chenine A.L."/>
            <person name="Ruprecht R.M."/>
        </authorList>
    </citation>
    <scope>NUCLEOTIDE SEQUENCE [LARGE SCALE GENOMIC DNA]</scope>
    <source>
        <strain evidence="4 5">CECT 8898</strain>
    </source>
</reference>
<feature type="binding site" evidence="2">
    <location>
        <position position="137"/>
    </location>
    <ligand>
        <name>Mn(2+)</name>
        <dbReference type="ChEBI" id="CHEBI:29035"/>
        <label>2</label>
    </ligand>
</feature>
<feature type="binding site" evidence="2">
    <location>
        <position position="102"/>
    </location>
    <ligand>
        <name>Mn(2+)</name>
        <dbReference type="ChEBI" id="CHEBI:29035"/>
        <label>2</label>
    </ligand>
</feature>
<keyword evidence="5" id="KW-1185">Reference proteome</keyword>
<dbReference type="InterPro" id="IPR036264">
    <property type="entry name" value="Bact_exopeptidase_dim_dom"/>
</dbReference>
<dbReference type="OrthoDB" id="9777385at2"/>
<dbReference type="Pfam" id="PF01546">
    <property type="entry name" value="Peptidase_M20"/>
    <property type="match status" value="1"/>
</dbReference>
<evidence type="ECO:0000259" key="3">
    <source>
        <dbReference type="Pfam" id="PF07687"/>
    </source>
</evidence>
<dbReference type="InterPro" id="IPR011650">
    <property type="entry name" value="Peptidase_M20_dimer"/>
</dbReference>
<dbReference type="Gene3D" id="3.30.70.360">
    <property type="match status" value="1"/>
</dbReference>
<feature type="binding site" evidence="2">
    <location>
        <position position="356"/>
    </location>
    <ligand>
        <name>Mn(2+)</name>
        <dbReference type="ChEBI" id="CHEBI:29035"/>
        <label>2</label>
    </ligand>
</feature>
<dbReference type="NCBIfam" id="TIGR01891">
    <property type="entry name" value="amidohydrolases"/>
    <property type="match status" value="1"/>
</dbReference>
<evidence type="ECO:0000313" key="4">
    <source>
        <dbReference type="EMBL" id="SMX50403.1"/>
    </source>
</evidence>
<dbReference type="GO" id="GO:0050118">
    <property type="term" value="F:N-acetyldiaminopimelate deacetylase activity"/>
    <property type="evidence" value="ECO:0007669"/>
    <property type="project" value="UniProtKB-ARBA"/>
</dbReference>
<dbReference type="Gene3D" id="3.40.630.10">
    <property type="entry name" value="Zn peptidases"/>
    <property type="match status" value="1"/>
</dbReference>
<accession>A0A238L5L6</accession>
<feature type="domain" description="Peptidase M20 dimerisation" evidence="3">
    <location>
        <begin position="187"/>
        <end position="282"/>
    </location>
</feature>
<dbReference type="EMBL" id="FXYF01000022">
    <property type="protein sequence ID" value="SMX50403.1"/>
    <property type="molecule type" value="Genomic_DNA"/>
</dbReference>
<dbReference type="FunFam" id="3.30.70.360:FF:000001">
    <property type="entry name" value="N-acetyldiaminopimelate deacetylase"/>
    <property type="match status" value="1"/>
</dbReference>
<dbReference type="AlphaFoldDB" id="A0A238L5L6"/>
<evidence type="ECO:0000256" key="2">
    <source>
        <dbReference type="PIRSR" id="PIRSR005962-1"/>
    </source>
</evidence>
<name>A0A238L5L6_9RHOB</name>
<dbReference type="PANTHER" id="PTHR11014">
    <property type="entry name" value="PEPTIDASE M20 FAMILY MEMBER"/>
    <property type="match status" value="1"/>
</dbReference>
<dbReference type="PIRSF" id="PIRSF005962">
    <property type="entry name" value="Pept_M20D_amidohydro"/>
    <property type="match status" value="1"/>
</dbReference>
<dbReference type="Pfam" id="PF07687">
    <property type="entry name" value="M20_dimer"/>
    <property type="match status" value="1"/>
</dbReference>
<dbReference type="SUPFAM" id="SSF53187">
    <property type="entry name" value="Zn-dependent exopeptidases"/>
    <property type="match status" value="1"/>
</dbReference>
<proteinExistence type="predicted"/>
<dbReference type="GO" id="GO:0046872">
    <property type="term" value="F:metal ion binding"/>
    <property type="evidence" value="ECO:0007669"/>
    <property type="project" value="UniProtKB-KW"/>
</dbReference>
<keyword evidence="2" id="KW-0464">Manganese</keyword>
<protein>
    <submittedName>
        <fullName evidence="4">Putative hydrolase YxeP</fullName>
        <ecNumber evidence="4">3.-.-.-</ecNumber>
    </submittedName>
</protein>
<dbReference type="InterPro" id="IPR017439">
    <property type="entry name" value="Amidohydrolase"/>
</dbReference>
<feature type="binding site" evidence="2">
    <location>
        <position position="163"/>
    </location>
    <ligand>
        <name>Mn(2+)</name>
        <dbReference type="ChEBI" id="CHEBI:29035"/>
        <label>2</label>
    </ligand>
</feature>
<evidence type="ECO:0000313" key="5">
    <source>
        <dbReference type="Proteomes" id="UP000207598"/>
    </source>
</evidence>
<sequence length="384" mass="41257">MPIINSIADMADEMAGWRRHLHRHPELSLDCHETARFVAERLRGFGVDEIHEGIATSGLVAVIAGQGPGPVTGLRADMDALPMTEETGAPWASTVPGRMHACGHDGHTAMLLGAAKYLCETRRFTGRAVLIFQPAEETIGGGRIMVEEGIMERFGIEEVYALHTDPFGTLGEFRTCPGPIMAAVDDFEMVVKGKGGHAAYPHACVDPMPCALAIGQALQTVVSRNADPLGSLVVSLTMIHGGTAFNIIPESVRLAGTVRSLTPEVRDMAERRIAEIVAGQAASYGVTVDLDYRRNYPSTINHAAQTGFAAAVAREVSPDVIEDLPPEMGAEDFSYMLEKRPGAFLFLGQGIGPSVHHPAFDFNDAAAPYGASFFSRLIETRHAR</sequence>
<organism evidence="4 5">
    <name type="scientific">Maliponia aquimaris</name>
    <dbReference type="NCBI Taxonomy" id="1673631"/>
    <lineage>
        <taxon>Bacteria</taxon>
        <taxon>Pseudomonadati</taxon>
        <taxon>Pseudomonadota</taxon>
        <taxon>Alphaproteobacteria</taxon>
        <taxon>Rhodobacterales</taxon>
        <taxon>Paracoccaceae</taxon>
        <taxon>Maliponia</taxon>
    </lineage>
</organism>
<dbReference type="EC" id="3.-.-.-" evidence="4"/>
<keyword evidence="1 4" id="KW-0378">Hydrolase</keyword>
<dbReference type="SUPFAM" id="SSF55031">
    <property type="entry name" value="Bacterial exopeptidase dimerisation domain"/>
    <property type="match status" value="1"/>
</dbReference>
<dbReference type="RefSeq" id="WP_094023486.1">
    <property type="nucleotide sequence ID" value="NZ_FXYF01000022.1"/>
</dbReference>